<evidence type="ECO:0000256" key="7">
    <source>
        <dbReference type="ARBA" id="ARBA00023008"/>
    </source>
</evidence>
<evidence type="ECO:0000259" key="11">
    <source>
        <dbReference type="PROSITE" id="PS50073"/>
    </source>
</evidence>
<dbReference type="AlphaFoldDB" id="A0A545VB35"/>
<dbReference type="Proteomes" id="UP000315783">
    <property type="component" value="Unassembled WGS sequence"/>
</dbReference>
<keyword evidence="5" id="KW-0732">Signal</keyword>
<evidence type="ECO:0000313" key="13">
    <source>
        <dbReference type="Proteomes" id="UP000315783"/>
    </source>
</evidence>
<dbReference type="InterPro" id="IPR054364">
    <property type="entry name" value="Ca3427-like_PBP2"/>
</dbReference>
<evidence type="ECO:0000256" key="2">
    <source>
        <dbReference type="ARBA" id="ARBA00004418"/>
    </source>
</evidence>
<evidence type="ECO:0000256" key="6">
    <source>
        <dbReference type="ARBA" id="ARBA00022833"/>
    </source>
</evidence>
<dbReference type="SMART" id="SM01090">
    <property type="entry name" value="Copper-fist"/>
    <property type="match status" value="1"/>
</dbReference>
<keyword evidence="7" id="KW-0186">Copper</keyword>
<name>A0A545VB35_9HYPO</name>
<dbReference type="GO" id="GO:0042597">
    <property type="term" value="C:periplasmic space"/>
    <property type="evidence" value="ECO:0007669"/>
    <property type="project" value="UniProtKB-SubCell"/>
</dbReference>
<dbReference type="Pfam" id="PF00649">
    <property type="entry name" value="Copper-fist"/>
    <property type="match status" value="1"/>
</dbReference>
<keyword evidence="8" id="KW-0805">Transcription regulation</keyword>
<evidence type="ECO:0000256" key="9">
    <source>
        <dbReference type="ARBA" id="ARBA00023163"/>
    </source>
</evidence>
<dbReference type="Gene3D" id="3.90.430.10">
    <property type="entry name" value="Copper fist DNA-binding domain"/>
    <property type="match status" value="1"/>
</dbReference>
<dbReference type="SMART" id="SM00412">
    <property type="entry name" value="Cu_FIST"/>
    <property type="match status" value="1"/>
</dbReference>
<evidence type="ECO:0000313" key="12">
    <source>
        <dbReference type="EMBL" id="TQV98951.1"/>
    </source>
</evidence>
<evidence type="ECO:0000256" key="4">
    <source>
        <dbReference type="ARBA" id="ARBA00022723"/>
    </source>
</evidence>
<dbReference type="EMBL" id="SPUK01000003">
    <property type="protein sequence ID" value="TQV98951.1"/>
    <property type="molecule type" value="Genomic_DNA"/>
</dbReference>
<dbReference type="Pfam" id="PF22384">
    <property type="entry name" value="PBP2_Ca3427_like"/>
    <property type="match status" value="1"/>
</dbReference>
<evidence type="ECO:0000256" key="10">
    <source>
        <dbReference type="ARBA" id="ARBA00023242"/>
    </source>
</evidence>
<evidence type="ECO:0000256" key="3">
    <source>
        <dbReference type="ARBA" id="ARBA00010742"/>
    </source>
</evidence>
<keyword evidence="4" id="KW-0479">Metal-binding</keyword>
<dbReference type="PROSITE" id="PS50073">
    <property type="entry name" value="COPPER_FIST_2"/>
    <property type="match status" value="1"/>
</dbReference>
<organism evidence="12 13">
    <name type="scientific">Cordyceps javanica</name>
    <dbReference type="NCBI Taxonomy" id="43265"/>
    <lineage>
        <taxon>Eukaryota</taxon>
        <taxon>Fungi</taxon>
        <taxon>Dikarya</taxon>
        <taxon>Ascomycota</taxon>
        <taxon>Pezizomycotina</taxon>
        <taxon>Sordariomycetes</taxon>
        <taxon>Hypocreomycetidae</taxon>
        <taxon>Hypocreales</taxon>
        <taxon>Cordycipitaceae</taxon>
        <taxon>Cordyceps</taxon>
    </lineage>
</organism>
<evidence type="ECO:0000256" key="8">
    <source>
        <dbReference type="ARBA" id="ARBA00023015"/>
    </source>
</evidence>
<keyword evidence="6" id="KW-0862">Zinc</keyword>
<dbReference type="PRINTS" id="PR00617">
    <property type="entry name" value="COPPERFIST"/>
</dbReference>
<keyword evidence="10" id="KW-0539">Nucleus</keyword>
<comment type="caution">
    <text evidence="12">The sequence shown here is derived from an EMBL/GenBank/DDBJ whole genome shotgun (WGS) entry which is preliminary data.</text>
</comment>
<comment type="similarity">
    <text evidence="3">Belongs to the bacterial solute-binding protein SsuA/TauA family.</text>
</comment>
<comment type="subcellular location">
    <subcellularLocation>
        <location evidence="1">Nucleus</location>
    </subcellularLocation>
    <subcellularLocation>
        <location evidence="2">Periplasm</location>
    </subcellularLocation>
</comment>
<gene>
    <name evidence="12" type="ORF">IF1G_03031</name>
</gene>
<dbReference type="PANTHER" id="PTHR30024">
    <property type="entry name" value="ALIPHATIC SULFONATES-BINDING PROTEIN-RELATED"/>
    <property type="match status" value="1"/>
</dbReference>
<dbReference type="PANTHER" id="PTHR30024:SF47">
    <property type="entry name" value="TAURINE-BINDING PERIPLASMIC PROTEIN"/>
    <property type="match status" value="1"/>
</dbReference>
<dbReference type="InterPro" id="IPR036395">
    <property type="entry name" value="Cu_fist_DNA-bd_dom_sf"/>
</dbReference>
<evidence type="ECO:0000256" key="5">
    <source>
        <dbReference type="ARBA" id="ARBA00022729"/>
    </source>
</evidence>
<dbReference type="FunFam" id="3.90.430.10:FF:000001">
    <property type="entry name" value="Copper fist DNA-binding protein"/>
    <property type="match status" value="1"/>
</dbReference>
<proteinExistence type="inferred from homology"/>
<dbReference type="SUPFAM" id="SSF53850">
    <property type="entry name" value="Periplasmic binding protein-like II"/>
    <property type="match status" value="1"/>
</dbReference>
<reference evidence="12 13" key="1">
    <citation type="journal article" date="2019" name="Appl. Microbiol. Biotechnol.">
        <title>Genome sequence of Isaria javanica and comparative genome analysis insights into family S53 peptidase evolution in fungal entomopathogens.</title>
        <authorList>
            <person name="Lin R."/>
            <person name="Zhang X."/>
            <person name="Xin B."/>
            <person name="Zou M."/>
            <person name="Gao Y."/>
            <person name="Qin F."/>
            <person name="Hu Q."/>
            <person name="Xie B."/>
            <person name="Cheng X."/>
        </authorList>
    </citation>
    <scope>NUCLEOTIDE SEQUENCE [LARGE SCALE GENOMIC DNA]</scope>
    <source>
        <strain evidence="12 13">IJ1G</strain>
    </source>
</reference>
<dbReference type="GO" id="GO:0003700">
    <property type="term" value="F:DNA-binding transcription factor activity"/>
    <property type="evidence" value="ECO:0007669"/>
    <property type="project" value="InterPro"/>
</dbReference>
<sequence>MIIDGETYACEGCIRGHRTRSCQHNDRPLQHIKAKGRPVSQCNHCRSERKNRSAHVKCQCGKRASEGGSDCGCFSGQKCRCATKKSPKQGAKKLGDISENISDLASPASTLNTASPAQLSTSTDFQWSDAGTPASNFTSLDGLAQFDPNSWITSPQLDAAVGFDGSGMDQGVLGTIPTTGTEAGHVSLDYQQPFSMDLPDFGNVTDWPAMDDETTKQILAMMDASPGMDLSNFNPAAMGVVGGNNVNPAFGLEYPSTDQQQPLVQSSAATANSAKCNSKREEGIGYVPEHFSTPIYFAQKHYGLDAVLTPFPSGTGAMITAIRAKEIDIGIGLTEGWIAGLGKEDLEGDGGYRLVGTYVDTPLCWAISTGAQRPEITSVESLKGGKIGVSRIGSGSYVMGFVLADQRGWLTPGRPPFADNVVLHTFANLRGAVNAGEADFFMWEHFTQKRYFDAGEIRRVGEIYTPWSSWKIVASTDLPEGDERVRTLFEKLDAGVAHFNANQEEAVQYICTNLDYTEADAREWLKTVKFPVQTKGVKAETVESCVAILQKAGVLVPGKGMQAEAMVL</sequence>
<dbReference type="GO" id="GO:0003677">
    <property type="term" value="F:DNA binding"/>
    <property type="evidence" value="ECO:0007669"/>
    <property type="project" value="InterPro"/>
</dbReference>
<dbReference type="Gene3D" id="3.40.190.10">
    <property type="entry name" value="Periplasmic binding protein-like II"/>
    <property type="match status" value="2"/>
</dbReference>
<accession>A0A545VB35</accession>
<keyword evidence="13" id="KW-1185">Reference proteome</keyword>
<evidence type="ECO:0000256" key="1">
    <source>
        <dbReference type="ARBA" id="ARBA00004123"/>
    </source>
</evidence>
<feature type="domain" description="Copper-fist" evidence="11">
    <location>
        <begin position="1"/>
        <end position="39"/>
    </location>
</feature>
<dbReference type="GO" id="GO:0005507">
    <property type="term" value="F:copper ion binding"/>
    <property type="evidence" value="ECO:0007669"/>
    <property type="project" value="InterPro"/>
</dbReference>
<dbReference type="InterPro" id="IPR001083">
    <property type="entry name" value="Cu_fist_DNA-bd_dom"/>
</dbReference>
<dbReference type="CDD" id="cd13637">
    <property type="entry name" value="PBP2_Ca3427_like"/>
    <property type="match status" value="1"/>
</dbReference>
<dbReference type="OrthoDB" id="1363at2759"/>
<keyword evidence="9" id="KW-0804">Transcription</keyword>
<dbReference type="SUPFAM" id="SSF57879">
    <property type="entry name" value="Zinc domain conserved in yeast copper-regulated transcription factors"/>
    <property type="match status" value="1"/>
</dbReference>
<protein>
    <submittedName>
        <fullName evidence="12">ABC-type nitrate/sulfonate/bicarbonate transporter</fullName>
    </submittedName>
</protein>
<dbReference type="GO" id="GO:0005634">
    <property type="term" value="C:nucleus"/>
    <property type="evidence" value="ECO:0007669"/>
    <property type="project" value="UniProtKB-SubCell"/>
</dbReference>